<accession>X1VMF5</accession>
<reference evidence="1" key="1">
    <citation type="journal article" date="2014" name="Front. Microbiol.">
        <title>High frequency of phylogenetically diverse reductive dehalogenase-homologous genes in deep subseafloor sedimentary metagenomes.</title>
        <authorList>
            <person name="Kawai M."/>
            <person name="Futagami T."/>
            <person name="Toyoda A."/>
            <person name="Takaki Y."/>
            <person name="Nishi S."/>
            <person name="Hori S."/>
            <person name="Arai W."/>
            <person name="Tsubouchi T."/>
            <person name="Morono Y."/>
            <person name="Uchiyama I."/>
            <person name="Ito T."/>
            <person name="Fujiyama A."/>
            <person name="Inagaki F."/>
            <person name="Takami H."/>
        </authorList>
    </citation>
    <scope>NUCLEOTIDE SEQUENCE</scope>
    <source>
        <strain evidence="1">Expedition CK06-06</strain>
    </source>
</reference>
<gene>
    <name evidence="1" type="ORF">S12H4_57031</name>
</gene>
<proteinExistence type="predicted"/>
<feature type="non-terminal residue" evidence="1">
    <location>
        <position position="38"/>
    </location>
</feature>
<organism evidence="1">
    <name type="scientific">marine sediment metagenome</name>
    <dbReference type="NCBI Taxonomy" id="412755"/>
    <lineage>
        <taxon>unclassified sequences</taxon>
        <taxon>metagenomes</taxon>
        <taxon>ecological metagenomes</taxon>
    </lineage>
</organism>
<dbReference type="EMBL" id="BARW01036811">
    <property type="protein sequence ID" value="GAJ20747.1"/>
    <property type="molecule type" value="Genomic_DNA"/>
</dbReference>
<dbReference type="AlphaFoldDB" id="X1VMF5"/>
<name>X1VMF5_9ZZZZ</name>
<sequence>MNQKQYEVAEATALNDLTKQLVVQWKKWGPQRHTYLEW</sequence>
<evidence type="ECO:0000313" key="1">
    <source>
        <dbReference type="EMBL" id="GAJ20747.1"/>
    </source>
</evidence>
<comment type="caution">
    <text evidence="1">The sequence shown here is derived from an EMBL/GenBank/DDBJ whole genome shotgun (WGS) entry which is preliminary data.</text>
</comment>
<protein>
    <submittedName>
        <fullName evidence="1">Uncharacterized protein</fullName>
    </submittedName>
</protein>